<evidence type="ECO:0000256" key="1">
    <source>
        <dbReference type="ARBA" id="ARBA00022741"/>
    </source>
</evidence>
<dbReference type="EMBL" id="GEDC01003424">
    <property type="protein sequence ID" value="JAS33874.1"/>
    <property type="molecule type" value="Transcribed_RNA"/>
</dbReference>
<dbReference type="InterPro" id="IPR050173">
    <property type="entry name" value="ABC_transporter_C-like"/>
</dbReference>
<dbReference type="AlphaFoldDB" id="A0A1B6E7P6"/>
<dbReference type="PANTHER" id="PTHR24223:SF448">
    <property type="entry name" value="FI20146P1-RELATED"/>
    <property type="match status" value="1"/>
</dbReference>
<keyword evidence="3" id="KW-1133">Transmembrane helix</keyword>
<proteinExistence type="predicted"/>
<feature type="non-terminal residue" evidence="4">
    <location>
        <position position="136"/>
    </location>
</feature>
<keyword evidence="2" id="KW-0067">ATP-binding</keyword>
<evidence type="ECO:0000256" key="2">
    <source>
        <dbReference type="ARBA" id="ARBA00022840"/>
    </source>
</evidence>
<sequence length="136" mass="16070">MDSGKGNTEKRKNPRETTNIFSALTFVWTLPIFWEGKKRDLEQEDLYQPLNEHRSNILGDRFEKCWREEEEKSKKRKRKPSLLKVIVRVFGLDIMILGFVLAVIEIGLKVSQPLLLGYFIRYFTNEKSITKDEAYL</sequence>
<evidence type="ECO:0008006" key="5">
    <source>
        <dbReference type="Google" id="ProtNLM"/>
    </source>
</evidence>
<reference evidence="4" key="1">
    <citation type="submission" date="2015-12" db="EMBL/GenBank/DDBJ databases">
        <title>De novo transcriptome assembly of four potential Pierce s Disease insect vectors from Arizona vineyards.</title>
        <authorList>
            <person name="Tassone E.E."/>
        </authorList>
    </citation>
    <scope>NUCLEOTIDE SEQUENCE</scope>
</reference>
<name>A0A1B6E7P6_9HEMI</name>
<evidence type="ECO:0000313" key="4">
    <source>
        <dbReference type="EMBL" id="JAS33874.1"/>
    </source>
</evidence>
<evidence type="ECO:0000256" key="3">
    <source>
        <dbReference type="SAM" id="Phobius"/>
    </source>
</evidence>
<organism evidence="4">
    <name type="scientific">Clastoptera arizonana</name>
    <name type="common">Arizona spittle bug</name>
    <dbReference type="NCBI Taxonomy" id="38151"/>
    <lineage>
        <taxon>Eukaryota</taxon>
        <taxon>Metazoa</taxon>
        <taxon>Ecdysozoa</taxon>
        <taxon>Arthropoda</taxon>
        <taxon>Hexapoda</taxon>
        <taxon>Insecta</taxon>
        <taxon>Pterygota</taxon>
        <taxon>Neoptera</taxon>
        <taxon>Paraneoptera</taxon>
        <taxon>Hemiptera</taxon>
        <taxon>Auchenorrhyncha</taxon>
        <taxon>Cercopoidea</taxon>
        <taxon>Clastopteridae</taxon>
        <taxon>Clastoptera</taxon>
    </lineage>
</organism>
<keyword evidence="3" id="KW-0472">Membrane</keyword>
<protein>
    <recommendedName>
        <fullName evidence="5">ABC transmembrane type-1 domain-containing protein</fullName>
    </recommendedName>
</protein>
<dbReference type="PANTHER" id="PTHR24223">
    <property type="entry name" value="ATP-BINDING CASSETTE SUB-FAMILY C"/>
    <property type="match status" value="1"/>
</dbReference>
<feature type="transmembrane region" description="Helical" evidence="3">
    <location>
        <begin position="85"/>
        <end position="108"/>
    </location>
</feature>
<gene>
    <name evidence="4" type="ORF">g.41522</name>
</gene>
<keyword evidence="3" id="KW-0812">Transmembrane</keyword>
<dbReference type="GO" id="GO:0005524">
    <property type="term" value="F:ATP binding"/>
    <property type="evidence" value="ECO:0007669"/>
    <property type="project" value="UniProtKB-KW"/>
</dbReference>
<keyword evidence="1" id="KW-0547">Nucleotide-binding</keyword>
<dbReference type="GO" id="GO:0042626">
    <property type="term" value="F:ATPase-coupled transmembrane transporter activity"/>
    <property type="evidence" value="ECO:0007669"/>
    <property type="project" value="TreeGrafter"/>
</dbReference>
<accession>A0A1B6E7P6</accession>
<dbReference type="GO" id="GO:0016020">
    <property type="term" value="C:membrane"/>
    <property type="evidence" value="ECO:0007669"/>
    <property type="project" value="TreeGrafter"/>
</dbReference>